<sequence length="335" mass="35190">MLATVTAECLSGAGRRGCGRAGTRWARIIFTPPCGSQGRPGAVGWRHARLPIADKDPFPVPATPPPRTPPQRTPPPRTPPKPPRSILITGASSGLGAALARLYAAPGVSLALGGRDVRRLEAVAADCRTHGAEVTTRHLDVLHRVAMADWIAKADALAPLDLVIANAGVGGGTGGAGESAQQTHQIMSVNVTGAVNTVLPAAAAMRTRGHGQLAIVSSLAGFRGFPGAPAYCASKAAVRVWGESLRGHLGRDGLCVSVICPGYVKTRMTANNDFPMPLLMDADRAARRIRRGLARDRPRIAFPRRLYAAVWLLNLLPPSWTDGMLARLPEKPGNG</sequence>
<dbReference type="EMBL" id="NRRL01000019">
    <property type="protein sequence ID" value="MBK1668246.1"/>
    <property type="molecule type" value="Genomic_DNA"/>
</dbReference>
<organism evidence="4 5">
    <name type="scientific">Rhodovibrio sodomensis</name>
    <dbReference type="NCBI Taxonomy" id="1088"/>
    <lineage>
        <taxon>Bacteria</taxon>
        <taxon>Pseudomonadati</taxon>
        <taxon>Pseudomonadota</taxon>
        <taxon>Alphaproteobacteria</taxon>
        <taxon>Rhodospirillales</taxon>
        <taxon>Rhodovibrionaceae</taxon>
        <taxon>Rhodovibrio</taxon>
    </lineage>
</organism>
<dbReference type="SUPFAM" id="SSF51735">
    <property type="entry name" value="NAD(P)-binding Rossmann-fold domains"/>
    <property type="match status" value="1"/>
</dbReference>
<protein>
    <recommendedName>
        <fullName evidence="6">Short-chain dehydrogenase</fullName>
    </recommendedName>
</protein>
<dbReference type="Proteomes" id="UP001296873">
    <property type="component" value="Unassembled WGS sequence"/>
</dbReference>
<dbReference type="InterPro" id="IPR020904">
    <property type="entry name" value="Sc_DH/Rdtase_CS"/>
</dbReference>
<dbReference type="PROSITE" id="PS00061">
    <property type="entry name" value="ADH_SHORT"/>
    <property type="match status" value="1"/>
</dbReference>
<evidence type="ECO:0000256" key="3">
    <source>
        <dbReference type="SAM" id="MobiDB-lite"/>
    </source>
</evidence>
<proteinExistence type="inferred from homology"/>
<dbReference type="PRINTS" id="PR00081">
    <property type="entry name" value="GDHRDH"/>
</dbReference>
<accession>A0ABS1DE56</accession>
<comment type="caution">
    <text evidence="4">The sequence shown here is derived from an EMBL/GenBank/DDBJ whole genome shotgun (WGS) entry which is preliminary data.</text>
</comment>
<comment type="similarity">
    <text evidence="1">Belongs to the short-chain dehydrogenases/reductases (SDR) family.</text>
</comment>
<gene>
    <name evidence="4" type="ORF">CKO28_09375</name>
</gene>
<evidence type="ECO:0000313" key="4">
    <source>
        <dbReference type="EMBL" id="MBK1668246.1"/>
    </source>
</evidence>
<feature type="compositionally biased region" description="Pro residues" evidence="3">
    <location>
        <begin position="58"/>
        <end position="83"/>
    </location>
</feature>
<evidence type="ECO:0000256" key="1">
    <source>
        <dbReference type="ARBA" id="ARBA00006484"/>
    </source>
</evidence>
<dbReference type="PANTHER" id="PTHR44196">
    <property type="entry name" value="DEHYDROGENASE/REDUCTASE SDR FAMILY MEMBER 7B"/>
    <property type="match status" value="1"/>
</dbReference>
<reference evidence="4 5" key="1">
    <citation type="journal article" date="2020" name="Microorganisms">
        <title>Osmotic Adaptation and Compatible Solute Biosynthesis of Phototrophic Bacteria as Revealed from Genome Analyses.</title>
        <authorList>
            <person name="Imhoff J.F."/>
            <person name="Rahn T."/>
            <person name="Kunzel S."/>
            <person name="Keller A."/>
            <person name="Neulinger S.C."/>
        </authorList>
    </citation>
    <scope>NUCLEOTIDE SEQUENCE [LARGE SCALE GENOMIC DNA]</scope>
    <source>
        <strain evidence="4 5">DSM 9895</strain>
    </source>
</reference>
<evidence type="ECO:0000313" key="5">
    <source>
        <dbReference type="Proteomes" id="UP001296873"/>
    </source>
</evidence>
<evidence type="ECO:0008006" key="6">
    <source>
        <dbReference type="Google" id="ProtNLM"/>
    </source>
</evidence>
<dbReference type="Pfam" id="PF00106">
    <property type="entry name" value="adh_short"/>
    <property type="match status" value="1"/>
</dbReference>
<name>A0ABS1DE56_9PROT</name>
<dbReference type="Gene3D" id="3.40.50.720">
    <property type="entry name" value="NAD(P)-binding Rossmann-like Domain"/>
    <property type="match status" value="1"/>
</dbReference>
<dbReference type="InterPro" id="IPR002347">
    <property type="entry name" value="SDR_fam"/>
</dbReference>
<keyword evidence="2" id="KW-0560">Oxidoreductase</keyword>
<evidence type="ECO:0000256" key="2">
    <source>
        <dbReference type="ARBA" id="ARBA00023002"/>
    </source>
</evidence>
<dbReference type="PANTHER" id="PTHR44196:SF1">
    <property type="entry name" value="DEHYDROGENASE_REDUCTASE SDR FAMILY MEMBER 7B"/>
    <property type="match status" value="1"/>
</dbReference>
<keyword evidence="5" id="KW-1185">Reference proteome</keyword>
<dbReference type="InterPro" id="IPR036291">
    <property type="entry name" value="NAD(P)-bd_dom_sf"/>
</dbReference>
<feature type="region of interest" description="Disordered" evidence="3">
    <location>
        <begin position="53"/>
        <end position="85"/>
    </location>
</feature>